<dbReference type="Proteomes" id="UP000477722">
    <property type="component" value="Unassembled WGS sequence"/>
</dbReference>
<evidence type="ECO:0000259" key="1">
    <source>
        <dbReference type="PROSITE" id="PS50206"/>
    </source>
</evidence>
<dbReference type="InterPro" id="IPR036873">
    <property type="entry name" value="Rhodanese-like_dom_sf"/>
</dbReference>
<dbReference type="PANTHER" id="PTHR43031">
    <property type="entry name" value="FAD-DEPENDENT OXIDOREDUCTASE"/>
    <property type="match status" value="1"/>
</dbReference>
<feature type="domain" description="Rhodanese" evidence="1">
    <location>
        <begin position="14"/>
        <end position="105"/>
    </location>
</feature>
<dbReference type="Pfam" id="PF00581">
    <property type="entry name" value="Rhodanese"/>
    <property type="match status" value="1"/>
</dbReference>
<evidence type="ECO:0000313" key="2">
    <source>
        <dbReference type="EMBL" id="NGO72619.1"/>
    </source>
</evidence>
<reference evidence="2 3" key="1">
    <citation type="submission" date="2020-02" db="EMBL/GenBank/DDBJ databases">
        <title>Whole-genome analyses of novel actinobacteria.</title>
        <authorList>
            <person name="Sahin N."/>
            <person name="Tatar D."/>
        </authorList>
    </citation>
    <scope>NUCLEOTIDE SEQUENCE [LARGE SCALE GENOMIC DNA]</scope>
    <source>
        <strain evidence="2 3">SB3404</strain>
    </source>
</reference>
<dbReference type="RefSeq" id="WP_165302297.1">
    <property type="nucleotide sequence ID" value="NZ_JAAKZZ010000498.1"/>
</dbReference>
<keyword evidence="3" id="KW-1185">Reference proteome</keyword>
<evidence type="ECO:0000313" key="3">
    <source>
        <dbReference type="Proteomes" id="UP000477722"/>
    </source>
</evidence>
<dbReference type="CDD" id="cd00158">
    <property type="entry name" value="RHOD"/>
    <property type="match status" value="1"/>
</dbReference>
<dbReference type="EMBL" id="JAAKZZ010000498">
    <property type="protein sequence ID" value="NGO72619.1"/>
    <property type="molecule type" value="Genomic_DNA"/>
</dbReference>
<proteinExistence type="predicted"/>
<dbReference type="InterPro" id="IPR001763">
    <property type="entry name" value="Rhodanese-like_dom"/>
</dbReference>
<dbReference type="SUPFAM" id="SSF52821">
    <property type="entry name" value="Rhodanese/Cell cycle control phosphatase"/>
    <property type="match status" value="1"/>
</dbReference>
<dbReference type="PROSITE" id="PS50206">
    <property type="entry name" value="RHODANESE_3"/>
    <property type="match status" value="1"/>
</dbReference>
<name>A0A6G4X506_9ACTN</name>
<dbReference type="SMART" id="SM00450">
    <property type="entry name" value="RHOD"/>
    <property type="match status" value="1"/>
</dbReference>
<dbReference type="AlphaFoldDB" id="A0A6G4X506"/>
<dbReference type="InterPro" id="IPR050229">
    <property type="entry name" value="GlpE_sulfurtransferase"/>
</dbReference>
<gene>
    <name evidence="2" type="ORF">G5C65_30555</name>
</gene>
<dbReference type="PANTHER" id="PTHR43031:SF17">
    <property type="entry name" value="SULFURTRANSFERASE YTWF-RELATED"/>
    <property type="match status" value="1"/>
</dbReference>
<protein>
    <submittedName>
        <fullName evidence="2">Rhodanese-like domain-containing protein</fullName>
    </submittedName>
</protein>
<accession>A0A6G4X506</accession>
<dbReference type="Gene3D" id="3.40.250.10">
    <property type="entry name" value="Rhodanese-like domain"/>
    <property type="match status" value="1"/>
</dbReference>
<sequence>MNSIQVPVVDVASVPADGLLLDVREDDEWAAGRAEGALHIPMSDFVARLSELEERVGGSERIYVVCRVGGRSAQVAAYLAQQGYDAVNVDGGMLAWERAGRPLVGDGDEAFVLQ</sequence>
<organism evidence="2 3">
    <name type="scientific">Streptomyces boncukensis</name>
    <dbReference type="NCBI Taxonomy" id="2711219"/>
    <lineage>
        <taxon>Bacteria</taxon>
        <taxon>Bacillati</taxon>
        <taxon>Actinomycetota</taxon>
        <taxon>Actinomycetes</taxon>
        <taxon>Kitasatosporales</taxon>
        <taxon>Streptomycetaceae</taxon>
        <taxon>Streptomyces</taxon>
    </lineage>
</organism>
<comment type="caution">
    <text evidence="2">The sequence shown here is derived from an EMBL/GenBank/DDBJ whole genome shotgun (WGS) entry which is preliminary data.</text>
</comment>